<dbReference type="AlphaFoldDB" id="L0A822"/>
<dbReference type="RefSeq" id="WP_015231916.1">
    <property type="nucleotide sequence ID" value="NC_019791.1"/>
</dbReference>
<proteinExistence type="predicted"/>
<dbReference type="GeneID" id="14211496"/>
<keyword evidence="2" id="KW-1185">Reference proteome</keyword>
<gene>
    <name evidence="1" type="ordered locus">Calag_0236</name>
</gene>
<evidence type="ECO:0000313" key="1">
    <source>
        <dbReference type="EMBL" id="AFZ70018.1"/>
    </source>
</evidence>
<dbReference type="InParanoid" id="L0A822"/>
<dbReference type="eggNOG" id="arCOG11634">
    <property type="taxonomic scope" value="Archaea"/>
</dbReference>
<protein>
    <submittedName>
        <fullName evidence="1">Uncharacterized protein</fullName>
    </submittedName>
</protein>
<dbReference type="KEGG" id="clg:Calag_0236"/>
<name>L0A822_CALLD</name>
<sequence length="304" mass="34439">MNNTIEDCTSILKRLYLKSRIINEIIQFFDVEPSLNPPNGLSLVLKSLHEPSIDEIPIYNTIVGSFNFNEIYEYERVAEIPKGDRINNLSLFIMDSYQKNRGIVAIIPSLLVIGLTSKLPENIINDLENSLLAEIEVSSENILYLPDRSYLPGNSIEIVAKSNSESSYERVEWLKNEAEKEGIKVENVKFLPDNKSIMDYIASGGIKGYLKRVPVTKIATMIVAASQCLNLEGVNDIVRREQSKHTIYTIGLTNEMLNELKESLIKNKIEGAPLLRISSNIEPFFNKGLIESMSEFLRRFGYLT</sequence>
<dbReference type="EMBL" id="CP003378">
    <property type="protein sequence ID" value="AFZ70018.1"/>
    <property type="molecule type" value="Genomic_DNA"/>
</dbReference>
<dbReference type="HOGENOM" id="CLU_913995_0_0_2"/>
<dbReference type="OrthoDB" id="45747at2157"/>
<dbReference type="Proteomes" id="UP000010469">
    <property type="component" value="Chromosome"/>
</dbReference>
<accession>L0A822</accession>
<evidence type="ECO:0000313" key="2">
    <source>
        <dbReference type="Proteomes" id="UP000010469"/>
    </source>
</evidence>
<organism evidence="1 2">
    <name type="scientific">Caldisphaera lagunensis (strain DSM 15908 / JCM 11604 / ANMR 0165 / IC-154)</name>
    <dbReference type="NCBI Taxonomy" id="1056495"/>
    <lineage>
        <taxon>Archaea</taxon>
        <taxon>Thermoproteota</taxon>
        <taxon>Thermoprotei</taxon>
        <taxon>Acidilobales</taxon>
        <taxon>Caldisphaeraceae</taxon>
        <taxon>Caldisphaera</taxon>
    </lineage>
</organism>
<dbReference type="STRING" id="1056495.Calag_0236"/>
<reference evidence="2" key="1">
    <citation type="submission" date="2012-03" db="EMBL/GenBank/DDBJ databases">
        <title>Complete genome of Caldisphaera lagunensis DSM 15908.</title>
        <authorList>
            <person name="Lucas S."/>
            <person name="Copeland A."/>
            <person name="Lapidus A."/>
            <person name="Glavina del Rio T."/>
            <person name="Dalin E."/>
            <person name="Tice H."/>
            <person name="Bruce D."/>
            <person name="Goodwin L."/>
            <person name="Pitluck S."/>
            <person name="Peters L."/>
            <person name="Mikhailova N."/>
            <person name="Teshima H."/>
            <person name="Kyrpides N."/>
            <person name="Mavromatis K."/>
            <person name="Ivanova N."/>
            <person name="Brettin T."/>
            <person name="Detter J.C."/>
            <person name="Han C."/>
            <person name="Larimer F."/>
            <person name="Land M."/>
            <person name="Hauser L."/>
            <person name="Markowitz V."/>
            <person name="Cheng J.-F."/>
            <person name="Hugenholtz P."/>
            <person name="Woyke T."/>
            <person name="Wu D."/>
            <person name="Spring S."/>
            <person name="Schroeder M."/>
            <person name="Brambilla E."/>
            <person name="Klenk H.-P."/>
            <person name="Eisen J.A."/>
        </authorList>
    </citation>
    <scope>NUCLEOTIDE SEQUENCE [LARGE SCALE GENOMIC DNA]</scope>
    <source>
        <strain evidence="2">DSM 15908 / JCM 11604 / IC-154</strain>
    </source>
</reference>